<gene>
    <name evidence="2" type="ORF">HNR39_000339</name>
</gene>
<evidence type="ECO:0000313" key="3">
    <source>
        <dbReference type="Proteomes" id="UP000571084"/>
    </source>
</evidence>
<sequence length="89" mass="10106">MSRVHVLWLLLSQVGIASLVKGVILFNRHQYHELLFLGCGIIWVTWVTHAVFKNWDLPGPFAYDEGENQVGRVAYCLVVVGAFFLVIFS</sequence>
<protein>
    <submittedName>
        <fullName evidence="2">Uncharacterized protein</fullName>
    </submittedName>
</protein>
<proteinExistence type="predicted"/>
<evidence type="ECO:0000256" key="1">
    <source>
        <dbReference type="SAM" id="Phobius"/>
    </source>
</evidence>
<feature type="transmembrane region" description="Helical" evidence="1">
    <location>
        <begin position="72"/>
        <end position="88"/>
    </location>
</feature>
<keyword evidence="1" id="KW-0812">Transmembrane</keyword>
<reference evidence="2 3" key="1">
    <citation type="submission" date="2020-08" db="EMBL/GenBank/DDBJ databases">
        <title>Genomic Encyclopedia of Type Strains, Phase IV (KMG-IV): sequencing the most valuable type-strain genomes for metagenomic binning, comparative biology and taxonomic classification.</title>
        <authorList>
            <person name="Goeker M."/>
        </authorList>
    </citation>
    <scope>NUCLEOTIDE SEQUENCE [LARGE SCALE GENOMIC DNA]</scope>
    <source>
        <strain evidence="2 3">DSM 23240</strain>
    </source>
</reference>
<dbReference type="EMBL" id="JACHHQ010000001">
    <property type="protein sequence ID" value="MBB5198529.1"/>
    <property type="molecule type" value="Genomic_DNA"/>
</dbReference>
<feature type="transmembrane region" description="Helical" evidence="1">
    <location>
        <begin position="34"/>
        <end position="52"/>
    </location>
</feature>
<evidence type="ECO:0000313" key="2">
    <source>
        <dbReference type="EMBL" id="MBB5198529.1"/>
    </source>
</evidence>
<organism evidence="2 3">
    <name type="scientific">Glaciimonas immobilis</name>
    <dbReference type="NCBI Taxonomy" id="728004"/>
    <lineage>
        <taxon>Bacteria</taxon>
        <taxon>Pseudomonadati</taxon>
        <taxon>Pseudomonadota</taxon>
        <taxon>Betaproteobacteria</taxon>
        <taxon>Burkholderiales</taxon>
        <taxon>Oxalobacteraceae</taxon>
        <taxon>Glaciimonas</taxon>
    </lineage>
</organism>
<comment type="caution">
    <text evidence="2">The sequence shown here is derived from an EMBL/GenBank/DDBJ whole genome shotgun (WGS) entry which is preliminary data.</text>
</comment>
<feature type="transmembrane region" description="Helical" evidence="1">
    <location>
        <begin position="6"/>
        <end position="27"/>
    </location>
</feature>
<name>A0A840RPV2_9BURK</name>
<keyword evidence="1" id="KW-1133">Transmembrane helix</keyword>
<keyword evidence="3" id="KW-1185">Reference proteome</keyword>
<dbReference type="Proteomes" id="UP000571084">
    <property type="component" value="Unassembled WGS sequence"/>
</dbReference>
<keyword evidence="1" id="KW-0472">Membrane</keyword>
<dbReference type="AlphaFoldDB" id="A0A840RPV2"/>
<accession>A0A840RPV2</accession>